<dbReference type="STRING" id="297318.BK138_29930"/>
<dbReference type="InterPro" id="IPR008928">
    <property type="entry name" value="6-hairpin_glycosidase_sf"/>
</dbReference>
<evidence type="ECO:0000313" key="5">
    <source>
        <dbReference type="EMBL" id="OMF49421.1"/>
    </source>
</evidence>
<reference evidence="5 6" key="1">
    <citation type="submission" date="2016-11" db="EMBL/GenBank/DDBJ databases">
        <title>Paenibacillus species isolates.</title>
        <authorList>
            <person name="Beno S.M."/>
        </authorList>
    </citation>
    <scope>NUCLEOTIDE SEQUENCE [LARGE SCALE GENOMIC DNA]</scope>
    <source>
        <strain evidence="5 6">FSL R5-0378</strain>
    </source>
</reference>
<feature type="binding site" evidence="4">
    <location>
        <position position="164"/>
    </location>
    <ligand>
        <name>substrate</name>
    </ligand>
</feature>
<feature type="binding site" evidence="4">
    <location>
        <position position="224"/>
    </location>
    <ligand>
        <name>substrate</name>
    </ligand>
</feature>
<protein>
    <submittedName>
        <fullName evidence="5">Glucuronyl hydrolase</fullName>
    </submittedName>
</protein>
<comment type="similarity">
    <text evidence="2">Belongs to the glycosyl hydrolase 88 family.</text>
</comment>
<dbReference type="GO" id="GO:0000272">
    <property type="term" value="P:polysaccharide catabolic process"/>
    <property type="evidence" value="ECO:0007669"/>
    <property type="project" value="TreeGrafter"/>
</dbReference>
<dbReference type="PANTHER" id="PTHR36845">
    <property type="entry name" value="HYDROLASE, PUTATIVE (AFU_ORTHOLOGUE AFUA_7G05090)-RELATED"/>
    <property type="match status" value="1"/>
</dbReference>
<keyword evidence="6" id="KW-1185">Reference proteome</keyword>
<dbReference type="Pfam" id="PF07470">
    <property type="entry name" value="Glyco_hydro_88"/>
    <property type="match status" value="1"/>
</dbReference>
<feature type="binding site" evidence="4">
    <location>
        <position position="240"/>
    </location>
    <ligand>
        <name>substrate</name>
    </ligand>
</feature>
<dbReference type="Gene3D" id="1.50.10.10">
    <property type="match status" value="1"/>
</dbReference>
<dbReference type="AlphaFoldDB" id="A0A1R1ECA6"/>
<keyword evidence="1 5" id="KW-0378">Hydrolase</keyword>
<feature type="active site" description="Proton donor" evidence="3">
    <location>
        <position position="164"/>
    </location>
</feature>
<sequence>MKQFSREVTTVDRAYFENEIQFVLKKLEQSLSVFNQDQFPAATSKGLVYPAVSNTDWTSGFWTGILWLAYECTQDEKYREIAESGLPSFQRRIDERIATNTHDLGFLYSLSAIAAYRLTGNEQARAIAVKAAELLAERFVPKAGIIQAWGDLNDPKECGRMIMDCLMNLPLLYWASEVSGNSSYAKMAVSHAKQSASYLVRQDHTSYHTYYMDVVTGEPKYGNTHQGYADDSCWARGQAWGIYGFMLSYLYTRDPSFIETSKALTEYFLSRLPEDGVVYWDLVFTDGEEQEKDSSAAAIAVCGMLELARHLPLLDSDKPRYEKAALAILESLSQSYTTKDHLYSNGILKHAVYNKPRGWGIDECNIWGDYFYFEALVRILKDWRPYW</sequence>
<dbReference type="InterPro" id="IPR052369">
    <property type="entry name" value="UG_Glycosaminoglycan_Hydrolase"/>
</dbReference>
<evidence type="ECO:0000313" key="6">
    <source>
        <dbReference type="Proteomes" id="UP000187172"/>
    </source>
</evidence>
<feature type="binding site" evidence="4">
    <location>
        <position position="103"/>
    </location>
    <ligand>
        <name>substrate</name>
    </ligand>
</feature>
<dbReference type="InterPro" id="IPR012341">
    <property type="entry name" value="6hp_glycosidase-like_sf"/>
</dbReference>
<feature type="binding site" evidence="4">
    <location>
        <position position="236"/>
    </location>
    <ligand>
        <name>substrate</name>
    </ligand>
</feature>
<dbReference type="PANTHER" id="PTHR36845:SF1">
    <property type="entry name" value="HYDROLASE, PUTATIVE (AFU_ORTHOLOGUE AFUA_7G05090)-RELATED"/>
    <property type="match status" value="1"/>
</dbReference>
<dbReference type="InterPro" id="IPR010905">
    <property type="entry name" value="Glyco_hydro_88"/>
</dbReference>
<name>A0A1R1ECA6_9BACL</name>
<organism evidence="5 6">
    <name type="scientific">Paenibacillus rhizosphaerae</name>
    <dbReference type="NCBI Taxonomy" id="297318"/>
    <lineage>
        <taxon>Bacteria</taxon>
        <taxon>Bacillati</taxon>
        <taxon>Bacillota</taxon>
        <taxon>Bacilli</taxon>
        <taxon>Bacillales</taxon>
        <taxon>Paenibacillaceae</taxon>
        <taxon>Paenibacillus</taxon>
    </lineage>
</organism>
<comment type="caution">
    <text evidence="5">The sequence shown here is derived from an EMBL/GenBank/DDBJ whole genome shotgun (WGS) entry which is preliminary data.</text>
</comment>
<accession>A0A1R1ECA6</accession>
<dbReference type="RefSeq" id="WP_076175342.1">
    <property type="nucleotide sequence ID" value="NZ_MRTP01000014.1"/>
</dbReference>
<evidence type="ECO:0000256" key="4">
    <source>
        <dbReference type="PIRSR" id="PIRSR610905-2"/>
    </source>
</evidence>
<evidence type="ECO:0000256" key="2">
    <source>
        <dbReference type="ARBA" id="ARBA00038358"/>
    </source>
</evidence>
<dbReference type="EMBL" id="MRTP01000014">
    <property type="protein sequence ID" value="OMF49421.1"/>
    <property type="molecule type" value="Genomic_DNA"/>
</dbReference>
<gene>
    <name evidence="5" type="ORF">BK138_29930</name>
</gene>
<feature type="active site" description="Nucleophile" evidence="3">
    <location>
        <position position="103"/>
    </location>
</feature>
<evidence type="ECO:0000256" key="3">
    <source>
        <dbReference type="PIRSR" id="PIRSR610905-1"/>
    </source>
</evidence>
<evidence type="ECO:0000256" key="1">
    <source>
        <dbReference type="ARBA" id="ARBA00022801"/>
    </source>
</evidence>
<dbReference type="Proteomes" id="UP000187172">
    <property type="component" value="Unassembled WGS sequence"/>
</dbReference>
<feature type="binding site" evidence="4">
    <location>
        <position position="222"/>
    </location>
    <ligand>
        <name>substrate</name>
    </ligand>
</feature>
<dbReference type="GO" id="GO:0052757">
    <property type="term" value="F:chondroitin hydrolase activity"/>
    <property type="evidence" value="ECO:0007669"/>
    <property type="project" value="TreeGrafter"/>
</dbReference>
<proteinExistence type="inferred from homology"/>
<dbReference type="SUPFAM" id="SSF48208">
    <property type="entry name" value="Six-hairpin glycosidases"/>
    <property type="match status" value="1"/>
</dbReference>